<dbReference type="Proteomes" id="UP000825933">
    <property type="component" value="Unassembled WGS sequence"/>
</dbReference>
<dbReference type="AlphaFoldDB" id="A0A8T5UR58"/>
<reference evidence="3" key="1">
    <citation type="journal article" date="2022" name="Microbiol. Resour. Announc.">
        <title>Draft Genome Sequence of a Methanogenic Archaeon from West Spitsbergen Permafrost.</title>
        <authorList>
            <person name="Trubitsyn V."/>
            <person name="Rivkina E."/>
            <person name="Shcherbakova V."/>
        </authorList>
    </citation>
    <scope>NUCLEOTIDE SEQUENCE [LARGE SCALE GENOMIC DNA]</scope>
    <source>
        <strain evidence="3">VT</strain>
    </source>
</reference>
<protein>
    <submittedName>
        <fullName evidence="2">Metal-dependent hydrolase</fullName>
    </submittedName>
</protein>
<feature type="transmembrane region" description="Helical" evidence="1">
    <location>
        <begin position="136"/>
        <end position="159"/>
    </location>
</feature>
<name>A0A8T5UR58_9EURY</name>
<keyword evidence="1" id="KW-1133">Transmembrane helix</keyword>
<feature type="transmembrane region" description="Helical" evidence="1">
    <location>
        <begin position="56"/>
        <end position="74"/>
    </location>
</feature>
<organism evidence="2 3">
    <name type="scientific">Methanobacterium spitsbergense</name>
    <dbReference type="NCBI Taxonomy" id="2874285"/>
    <lineage>
        <taxon>Archaea</taxon>
        <taxon>Methanobacteriati</taxon>
        <taxon>Methanobacteriota</taxon>
        <taxon>Methanomada group</taxon>
        <taxon>Methanobacteria</taxon>
        <taxon>Methanobacteriales</taxon>
        <taxon>Methanobacteriaceae</taxon>
        <taxon>Methanobacterium</taxon>
    </lineage>
</organism>
<keyword evidence="1" id="KW-0472">Membrane</keyword>
<dbReference type="PANTHER" id="PTHR40031">
    <property type="entry name" value="HYPOTHETICAL MEMBRANE SPANNING PROTEIN"/>
    <property type="match status" value="1"/>
</dbReference>
<dbReference type="InterPro" id="IPR053170">
    <property type="entry name" value="Transcription_regulator"/>
</dbReference>
<dbReference type="InterPro" id="IPR007404">
    <property type="entry name" value="YdjM-like"/>
</dbReference>
<feature type="transmembrane region" description="Helical" evidence="1">
    <location>
        <begin position="95"/>
        <end position="116"/>
    </location>
</feature>
<keyword evidence="3" id="KW-1185">Reference proteome</keyword>
<evidence type="ECO:0000313" key="3">
    <source>
        <dbReference type="Proteomes" id="UP000825933"/>
    </source>
</evidence>
<dbReference type="Pfam" id="PF04307">
    <property type="entry name" value="YdjM"/>
    <property type="match status" value="1"/>
</dbReference>
<comment type="caution">
    <text evidence="2">The sequence shown here is derived from an EMBL/GenBank/DDBJ whole genome shotgun (WGS) entry which is preliminary data.</text>
</comment>
<dbReference type="RefSeq" id="WP_223792033.1">
    <property type="nucleotide sequence ID" value="NZ_JAIOUQ010000013.1"/>
</dbReference>
<keyword evidence="1" id="KW-0812">Transmembrane</keyword>
<keyword evidence="2" id="KW-0378">Hydrolase</keyword>
<proteinExistence type="predicted"/>
<feature type="transmembrane region" description="Helical" evidence="1">
    <location>
        <begin position="23"/>
        <end position="44"/>
    </location>
</feature>
<evidence type="ECO:0000256" key="1">
    <source>
        <dbReference type="SAM" id="Phobius"/>
    </source>
</evidence>
<feature type="transmembrane region" description="Helical" evidence="1">
    <location>
        <begin position="166"/>
        <end position="184"/>
    </location>
</feature>
<dbReference type="PANTHER" id="PTHR40031:SF1">
    <property type="entry name" value="MEMBRANE-BOUND METAL-DEPENDENT HYDROLASE"/>
    <property type="match status" value="1"/>
</dbReference>
<accession>A0A8T5UR58</accession>
<dbReference type="GO" id="GO:0016787">
    <property type="term" value="F:hydrolase activity"/>
    <property type="evidence" value="ECO:0007669"/>
    <property type="project" value="UniProtKB-KW"/>
</dbReference>
<dbReference type="EMBL" id="JAIOUQ010000013">
    <property type="protein sequence ID" value="MBZ2166482.1"/>
    <property type="molecule type" value="Genomic_DNA"/>
</dbReference>
<sequence length="312" mass="35388">MDLFTHFIVPFAILTFLKVKNRLAGAFGGISIDFDVLLIGIGFLSSELFIFTHRGITHSFVFGFITAVIFLYIISRPSLNGLISHIIKRDISVDFNVRNVLLAYFGVLTHLFLDFLTTGGIPLLYPFSLTRFSAKIYYYTDFITTIIALVVLIILYIRINQKYKKIAMVAFLIILISFGGIRVYEKMDTIQSQTLEDGFTHITAYPTADMFTWTVMETNNGSSYRVYNYNNLQKTISGVNDYQNLTITNGTYASAQEAIKYANNLPDVIKFKWNHIYTVINAEKVSDGWNITYIDIMGMNSYGAGELTVKTP</sequence>
<evidence type="ECO:0000313" key="2">
    <source>
        <dbReference type="EMBL" id="MBZ2166482.1"/>
    </source>
</evidence>
<gene>
    <name evidence="2" type="ORF">K8N75_10580</name>
</gene>